<dbReference type="AlphaFoldDB" id="A0AAW2XIZ7"/>
<gene>
    <name evidence="2" type="ORF">Slati_1343100</name>
</gene>
<dbReference type="PROSITE" id="PS50878">
    <property type="entry name" value="RT_POL"/>
    <property type="match status" value="1"/>
</dbReference>
<dbReference type="PANTHER" id="PTHR33116">
    <property type="entry name" value="REVERSE TRANSCRIPTASE ZINC-BINDING DOMAIN-CONTAINING PROTEIN-RELATED-RELATED"/>
    <property type="match status" value="1"/>
</dbReference>
<protein>
    <recommendedName>
        <fullName evidence="1">Reverse transcriptase domain-containing protein</fullName>
    </recommendedName>
</protein>
<evidence type="ECO:0000259" key="1">
    <source>
        <dbReference type="PROSITE" id="PS50878"/>
    </source>
</evidence>
<dbReference type="PANTHER" id="PTHR33116:SF78">
    <property type="entry name" value="OS12G0587133 PROTEIN"/>
    <property type="match status" value="1"/>
</dbReference>
<name>A0AAW2XIZ7_9LAMI</name>
<dbReference type="EMBL" id="JACGWN010000004">
    <property type="protein sequence ID" value="KAL0453650.1"/>
    <property type="molecule type" value="Genomic_DNA"/>
</dbReference>
<accession>A0AAW2XIZ7</accession>
<reference evidence="2" key="1">
    <citation type="submission" date="2020-06" db="EMBL/GenBank/DDBJ databases">
        <authorList>
            <person name="Li T."/>
            <person name="Hu X."/>
            <person name="Zhang T."/>
            <person name="Song X."/>
            <person name="Zhang H."/>
            <person name="Dai N."/>
            <person name="Sheng W."/>
            <person name="Hou X."/>
            <person name="Wei L."/>
        </authorList>
    </citation>
    <scope>NUCLEOTIDE SEQUENCE</scope>
    <source>
        <strain evidence="2">KEN1</strain>
        <tissue evidence="2">Leaf</tissue>
    </source>
</reference>
<feature type="domain" description="Reverse transcriptase" evidence="1">
    <location>
        <begin position="1"/>
        <end position="116"/>
    </location>
</feature>
<dbReference type="InterPro" id="IPR000477">
    <property type="entry name" value="RT_dom"/>
</dbReference>
<evidence type="ECO:0000313" key="2">
    <source>
        <dbReference type="EMBL" id="KAL0453650.1"/>
    </source>
</evidence>
<comment type="caution">
    <text evidence="2">The sequence shown here is derived from an EMBL/GenBank/DDBJ whole genome shotgun (WGS) entry which is preliminary data.</text>
</comment>
<proteinExistence type="predicted"/>
<organism evidence="2">
    <name type="scientific">Sesamum latifolium</name>
    <dbReference type="NCBI Taxonomy" id="2727402"/>
    <lineage>
        <taxon>Eukaryota</taxon>
        <taxon>Viridiplantae</taxon>
        <taxon>Streptophyta</taxon>
        <taxon>Embryophyta</taxon>
        <taxon>Tracheophyta</taxon>
        <taxon>Spermatophyta</taxon>
        <taxon>Magnoliopsida</taxon>
        <taxon>eudicotyledons</taxon>
        <taxon>Gunneridae</taxon>
        <taxon>Pentapetalae</taxon>
        <taxon>asterids</taxon>
        <taxon>lamiids</taxon>
        <taxon>Lamiales</taxon>
        <taxon>Pedaliaceae</taxon>
        <taxon>Sesamum</taxon>
    </lineage>
</organism>
<reference evidence="2" key="2">
    <citation type="journal article" date="2024" name="Plant">
        <title>Genomic evolution and insights into agronomic trait innovations of Sesamum species.</title>
        <authorList>
            <person name="Miao H."/>
            <person name="Wang L."/>
            <person name="Qu L."/>
            <person name="Liu H."/>
            <person name="Sun Y."/>
            <person name="Le M."/>
            <person name="Wang Q."/>
            <person name="Wei S."/>
            <person name="Zheng Y."/>
            <person name="Lin W."/>
            <person name="Duan Y."/>
            <person name="Cao H."/>
            <person name="Xiong S."/>
            <person name="Wang X."/>
            <person name="Wei L."/>
            <person name="Li C."/>
            <person name="Ma Q."/>
            <person name="Ju M."/>
            <person name="Zhao R."/>
            <person name="Li G."/>
            <person name="Mu C."/>
            <person name="Tian Q."/>
            <person name="Mei H."/>
            <person name="Zhang T."/>
            <person name="Gao T."/>
            <person name="Zhang H."/>
        </authorList>
    </citation>
    <scope>NUCLEOTIDE SEQUENCE</scope>
    <source>
        <strain evidence="2">KEN1</strain>
    </source>
</reference>
<dbReference type="Pfam" id="PF00078">
    <property type="entry name" value="RVT_1"/>
    <property type="match status" value="1"/>
</dbReference>
<sequence length="206" mass="23158">MSPYLFVLVMEAFRLTVKARIQQDTSFSYHWKCKEIPFTILCFADDLLMFCKADFESIRVYKEALDEFVGLPGLHVNAHKSHIIVSRAASANQQHLASQLGFQVGSLPLKYLGVPLVSSKQESSSLRLCSLQCFVLGKDILLPSTIIEGIERIFRHFLWRGSNSRGYAKVAWAQVCLPKAQSGQGLQRIGAVNKSLMAKHLWDIIS</sequence>